<keyword evidence="3" id="KW-1185">Reference proteome</keyword>
<evidence type="ECO:0000313" key="2">
    <source>
        <dbReference type="EMBL" id="MFC0633198.1"/>
    </source>
</evidence>
<protein>
    <recommendedName>
        <fullName evidence="4">Major facilitator superfamily (MFS) profile domain-containing protein</fullName>
    </recommendedName>
</protein>
<keyword evidence="1" id="KW-0472">Membrane</keyword>
<evidence type="ECO:0008006" key="4">
    <source>
        <dbReference type="Google" id="ProtNLM"/>
    </source>
</evidence>
<keyword evidence="1" id="KW-0812">Transmembrane</keyword>
<dbReference type="EMBL" id="JBHLSW010000003">
    <property type="protein sequence ID" value="MFC0633198.1"/>
    <property type="molecule type" value="Genomic_DNA"/>
</dbReference>
<reference evidence="2 3" key="1">
    <citation type="submission" date="2024-09" db="EMBL/GenBank/DDBJ databases">
        <authorList>
            <person name="Sun Q."/>
            <person name="Mori K."/>
        </authorList>
    </citation>
    <scope>NUCLEOTIDE SEQUENCE [LARGE SCALE GENOMIC DNA]</scope>
    <source>
        <strain evidence="2 3">NCAIM B.02621</strain>
    </source>
</reference>
<gene>
    <name evidence="2" type="ORF">ACFFGE_04810</name>
</gene>
<sequence>MIDLAHLKRRMGQYGALWLFGFAGAMAAILVLGVFGADMMAAADLALPVLWVALGLAVVVGLGLTWARGPSLGTSLALTLLGLILVLPLMWAPVSAAVVIAFFADRSIEYSAAYAGFRIGVSRLLHPLSEAVFGPGLIQLMWSAFQVAASVVGFLSALANLWPRLRRLLGPEPAQV</sequence>
<dbReference type="RefSeq" id="WP_376834823.1">
    <property type="nucleotide sequence ID" value="NZ_JBHLSW010000003.1"/>
</dbReference>
<evidence type="ECO:0000313" key="3">
    <source>
        <dbReference type="Proteomes" id="UP001589906"/>
    </source>
</evidence>
<feature type="transmembrane region" description="Helical" evidence="1">
    <location>
        <begin position="49"/>
        <end position="67"/>
    </location>
</feature>
<proteinExistence type="predicted"/>
<name>A0ABV6R3I1_9CAUL</name>
<feature type="transmembrane region" description="Helical" evidence="1">
    <location>
        <begin position="140"/>
        <end position="162"/>
    </location>
</feature>
<dbReference type="Proteomes" id="UP001589906">
    <property type="component" value="Unassembled WGS sequence"/>
</dbReference>
<accession>A0ABV6R3I1</accession>
<feature type="transmembrane region" description="Helical" evidence="1">
    <location>
        <begin position="79"/>
        <end position="104"/>
    </location>
</feature>
<organism evidence="2 3">
    <name type="scientific">Brevundimonas balnearis</name>
    <dbReference type="NCBI Taxonomy" id="1572858"/>
    <lineage>
        <taxon>Bacteria</taxon>
        <taxon>Pseudomonadati</taxon>
        <taxon>Pseudomonadota</taxon>
        <taxon>Alphaproteobacteria</taxon>
        <taxon>Caulobacterales</taxon>
        <taxon>Caulobacteraceae</taxon>
        <taxon>Brevundimonas</taxon>
    </lineage>
</organism>
<comment type="caution">
    <text evidence="2">The sequence shown here is derived from an EMBL/GenBank/DDBJ whole genome shotgun (WGS) entry which is preliminary data.</text>
</comment>
<feature type="transmembrane region" description="Helical" evidence="1">
    <location>
        <begin position="16"/>
        <end position="37"/>
    </location>
</feature>
<keyword evidence="1" id="KW-1133">Transmembrane helix</keyword>
<evidence type="ECO:0000256" key="1">
    <source>
        <dbReference type="SAM" id="Phobius"/>
    </source>
</evidence>